<dbReference type="InParanoid" id="J0WUA2"/>
<dbReference type="EMBL" id="JH687864">
    <property type="protein sequence ID" value="EJD36349.1"/>
    <property type="molecule type" value="Genomic_DNA"/>
</dbReference>
<feature type="region of interest" description="Disordered" evidence="1">
    <location>
        <begin position="206"/>
        <end position="359"/>
    </location>
</feature>
<dbReference type="OrthoDB" id="2658103at2759"/>
<evidence type="ECO:0000313" key="3">
    <source>
        <dbReference type="Proteomes" id="UP000006514"/>
    </source>
</evidence>
<dbReference type="KEGG" id="adl:AURDEDRAFT_130132"/>
<feature type="compositionally biased region" description="Basic and acidic residues" evidence="1">
    <location>
        <begin position="313"/>
        <end position="325"/>
    </location>
</feature>
<gene>
    <name evidence="2" type="ORF">AURDEDRAFT_130132</name>
</gene>
<feature type="compositionally biased region" description="Low complexity" evidence="1">
    <location>
        <begin position="264"/>
        <end position="285"/>
    </location>
</feature>
<dbReference type="eggNOG" id="ENOG502R1EM">
    <property type="taxonomic scope" value="Eukaryota"/>
</dbReference>
<evidence type="ECO:0000313" key="2">
    <source>
        <dbReference type="EMBL" id="EJD36349.1"/>
    </source>
</evidence>
<dbReference type="Gene3D" id="3.60.130.30">
    <property type="match status" value="1"/>
</dbReference>
<proteinExistence type="predicted"/>
<feature type="non-terminal residue" evidence="2">
    <location>
        <position position="1"/>
    </location>
</feature>
<accession>J0WUA2</accession>
<dbReference type="Proteomes" id="UP000006514">
    <property type="component" value="Unassembled WGS sequence"/>
</dbReference>
<protein>
    <submittedName>
        <fullName evidence="2">Uncharacterized protein</fullName>
    </submittedName>
</protein>
<reference evidence="3" key="1">
    <citation type="journal article" date="2012" name="Science">
        <title>The Paleozoic origin of enzymatic lignin decomposition reconstructed from 31 fungal genomes.</title>
        <authorList>
            <person name="Floudas D."/>
            <person name="Binder M."/>
            <person name="Riley R."/>
            <person name="Barry K."/>
            <person name="Blanchette R.A."/>
            <person name="Henrissat B."/>
            <person name="Martinez A.T."/>
            <person name="Otillar R."/>
            <person name="Spatafora J.W."/>
            <person name="Yadav J.S."/>
            <person name="Aerts A."/>
            <person name="Benoit I."/>
            <person name="Boyd A."/>
            <person name="Carlson A."/>
            <person name="Copeland A."/>
            <person name="Coutinho P.M."/>
            <person name="de Vries R.P."/>
            <person name="Ferreira P."/>
            <person name="Findley K."/>
            <person name="Foster B."/>
            <person name="Gaskell J."/>
            <person name="Glotzer D."/>
            <person name="Gorecki P."/>
            <person name="Heitman J."/>
            <person name="Hesse C."/>
            <person name="Hori C."/>
            <person name="Igarashi K."/>
            <person name="Jurgens J.A."/>
            <person name="Kallen N."/>
            <person name="Kersten P."/>
            <person name="Kohler A."/>
            <person name="Kuees U."/>
            <person name="Kumar T.K.A."/>
            <person name="Kuo A."/>
            <person name="LaButti K."/>
            <person name="Larrondo L.F."/>
            <person name="Lindquist E."/>
            <person name="Ling A."/>
            <person name="Lombard V."/>
            <person name="Lucas S."/>
            <person name="Lundell T."/>
            <person name="Martin R."/>
            <person name="McLaughlin D.J."/>
            <person name="Morgenstern I."/>
            <person name="Morin E."/>
            <person name="Murat C."/>
            <person name="Nagy L.G."/>
            <person name="Nolan M."/>
            <person name="Ohm R.A."/>
            <person name="Patyshakuliyeva A."/>
            <person name="Rokas A."/>
            <person name="Ruiz-Duenas F.J."/>
            <person name="Sabat G."/>
            <person name="Salamov A."/>
            <person name="Samejima M."/>
            <person name="Schmutz J."/>
            <person name="Slot J.C."/>
            <person name="St John F."/>
            <person name="Stenlid J."/>
            <person name="Sun H."/>
            <person name="Sun S."/>
            <person name="Syed K."/>
            <person name="Tsang A."/>
            <person name="Wiebenga A."/>
            <person name="Young D."/>
            <person name="Pisabarro A."/>
            <person name="Eastwood D.C."/>
            <person name="Martin F."/>
            <person name="Cullen D."/>
            <person name="Grigoriev I.V."/>
            <person name="Hibbett D.S."/>
        </authorList>
    </citation>
    <scope>NUCLEOTIDE SEQUENCE [LARGE SCALE GENOMIC DNA]</scope>
    <source>
        <strain evidence="3">TFB10046</strain>
    </source>
</reference>
<evidence type="ECO:0000256" key="1">
    <source>
        <dbReference type="SAM" id="MobiDB-lite"/>
    </source>
</evidence>
<feature type="compositionally biased region" description="Basic residues" evidence="1">
    <location>
        <begin position="326"/>
        <end position="342"/>
    </location>
</feature>
<organism evidence="2 3">
    <name type="scientific">Auricularia subglabra (strain TFB-10046 / SS5)</name>
    <name type="common">White-rot fungus</name>
    <name type="synonym">Auricularia delicata (strain TFB10046)</name>
    <dbReference type="NCBI Taxonomy" id="717982"/>
    <lineage>
        <taxon>Eukaryota</taxon>
        <taxon>Fungi</taxon>
        <taxon>Dikarya</taxon>
        <taxon>Basidiomycota</taxon>
        <taxon>Agaricomycotina</taxon>
        <taxon>Agaricomycetes</taxon>
        <taxon>Auriculariales</taxon>
        <taxon>Auriculariaceae</taxon>
        <taxon>Auricularia</taxon>
    </lineage>
</organism>
<keyword evidence="3" id="KW-1185">Reference proteome</keyword>
<name>J0WUA2_AURST</name>
<dbReference type="AlphaFoldDB" id="J0WUA2"/>
<sequence length="924" mass="102403">PGWWGKPDEKLTQAQKIAKEKILRKEDQMKRSYLHPLAGVRPRVPLSKVRPTDYLVPAPVDPDEKLEFVRVNSKVKVKSERADAIVDIVYIDVKRSELAARERTAANLATAEAKVKEMQADPERYKPIYTSTVIKDKSRNREPLAFYFACDPKAFDAKKAQLEKEGRTASDEEIDELVRNMPSSYHGIHRAQDIVALYTPLVKDPAKSSRHRARGLGEGDVGESDTDVVDGMLNGASPSPTPAVHPSGDAIPAASDHRAEHAAGPDGAAAAATAAEANADATAAATDSDSDYIPDDSVAWSDSEGGNDSVPPSDRESSSSDSDSKGKRRKKKKNTKKKKNSQKKPPAPSAPAKEKAKSFTAEEKRWAELVHKFSYSEYGIEEAARREVFTAAAEVGAVVANEIDPPEALFTKFKESIGVLHFVHCWQENGKRHLNDMTASSDMRGDGGGTRQGAARAYHVNTSFMRSWVDRCFKSCVPARDYKAYSQTYRAGRFLGKDVVGPFLAQVIIWKCDSRTHRNSNDGHGAWCVTFCGGNFDGGIIYFPDLGLCFRSADLYHCVGPWTPKLMKPTDTITPGRVAFVFFSPEHSMRVLKGDTPAASPVMRHHAFFPSRPRGAPAPHPLRTRSSGDTEARTGLLVSGSQVLQLLDRRDYGTRDIDLYVGNTPAYVVIEWLVYSGYKLTFQTGSTVDENPMLAFNVPNEHFGTDLRDNNSRAYFLAPGSILFKFEKGDLHVDLIVSLGSPLSSILDFHSTAVMNFITAAWIVVLFARATFRERLSLVVRFDGGKRMRDVLSKYELRGFTAVFTTGSSPSFTPRERWIRDDYSPNGDVRKGAARIFKLPQLPHGCASDFWTTRDFKLKLFDCHITRTSMMPWYMMGYSLAVRGGFPCLEYAQVEAGPTRDRHYCVPPAFVDHLPKGTPTSYIG</sequence>